<evidence type="ECO:0000259" key="17">
    <source>
        <dbReference type="PROSITE" id="PS50067"/>
    </source>
</evidence>
<keyword evidence="7" id="KW-0498">Mitosis</keyword>
<evidence type="ECO:0000256" key="12">
    <source>
        <dbReference type="ARBA" id="ARBA00023306"/>
    </source>
</evidence>
<evidence type="ECO:0000256" key="6">
    <source>
        <dbReference type="ARBA" id="ARBA00022741"/>
    </source>
</evidence>
<comment type="subcellular location">
    <subcellularLocation>
        <location evidence="1">Cytoplasm</location>
        <location evidence="1">Cytoskeleton</location>
        <location evidence="1">Spindle pole</location>
    </subcellularLocation>
</comment>
<dbReference type="GO" id="GO:0008574">
    <property type="term" value="F:plus-end-directed microtubule motor activity"/>
    <property type="evidence" value="ECO:0007669"/>
    <property type="project" value="TreeGrafter"/>
</dbReference>
<evidence type="ECO:0000256" key="2">
    <source>
        <dbReference type="ARBA" id="ARBA00022490"/>
    </source>
</evidence>
<dbReference type="GO" id="GO:0090307">
    <property type="term" value="P:mitotic spindle assembly"/>
    <property type="evidence" value="ECO:0007669"/>
    <property type="project" value="TreeGrafter"/>
</dbReference>
<evidence type="ECO:0000256" key="15">
    <source>
        <dbReference type="SAM" id="Coils"/>
    </source>
</evidence>
<dbReference type="CDD" id="cd01364">
    <property type="entry name" value="KISc_BimC_Eg5"/>
    <property type="match status" value="1"/>
</dbReference>
<evidence type="ECO:0000256" key="9">
    <source>
        <dbReference type="ARBA" id="ARBA00023054"/>
    </source>
</evidence>
<evidence type="ECO:0000256" key="14">
    <source>
        <dbReference type="PROSITE-ProRule" id="PRU00283"/>
    </source>
</evidence>
<organism evidence="18 19">
    <name type="scientific">Diatraea saccharalis</name>
    <name type="common">sugarcane borer</name>
    <dbReference type="NCBI Taxonomy" id="40085"/>
    <lineage>
        <taxon>Eukaryota</taxon>
        <taxon>Metazoa</taxon>
        <taxon>Ecdysozoa</taxon>
        <taxon>Arthropoda</taxon>
        <taxon>Hexapoda</taxon>
        <taxon>Insecta</taxon>
        <taxon>Pterygota</taxon>
        <taxon>Neoptera</taxon>
        <taxon>Endopterygota</taxon>
        <taxon>Lepidoptera</taxon>
        <taxon>Glossata</taxon>
        <taxon>Ditrysia</taxon>
        <taxon>Pyraloidea</taxon>
        <taxon>Crambidae</taxon>
        <taxon>Crambinae</taxon>
        <taxon>Diatraea</taxon>
    </lineage>
</organism>
<dbReference type="Pfam" id="PF00225">
    <property type="entry name" value="Kinesin"/>
    <property type="match status" value="1"/>
</dbReference>
<feature type="binding site" evidence="14">
    <location>
        <begin position="97"/>
        <end position="104"/>
    </location>
    <ligand>
        <name>ATP</name>
        <dbReference type="ChEBI" id="CHEBI:30616"/>
    </ligand>
</feature>
<evidence type="ECO:0000313" key="19">
    <source>
        <dbReference type="Proteomes" id="UP001153714"/>
    </source>
</evidence>
<dbReference type="PANTHER" id="PTHR47970:SF12">
    <property type="entry name" value="KINESIN FAMILY MEMBER 11"/>
    <property type="match status" value="1"/>
</dbReference>
<evidence type="ECO:0000256" key="8">
    <source>
        <dbReference type="ARBA" id="ARBA00022840"/>
    </source>
</evidence>
<evidence type="ECO:0000256" key="11">
    <source>
        <dbReference type="ARBA" id="ARBA00023212"/>
    </source>
</evidence>
<reference evidence="18" key="1">
    <citation type="submission" date="2021-12" db="EMBL/GenBank/DDBJ databases">
        <authorList>
            <person name="King R."/>
        </authorList>
    </citation>
    <scope>NUCLEOTIDE SEQUENCE</scope>
</reference>
<proteinExistence type="inferred from homology"/>
<feature type="region of interest" description="Disordered" evidence="16">
    <location>
        <begin position="1268"/>
        <end position="1293"/>
    </location>
</feature>
<dbReference type="PROSITE" id="PS50067">
    <property type="entry name" value="KINESIN_MOTOR_2"/>
    <property type="match status" value="1"/>
</dbReference>
<dbReference type="EMBL" id="OU893336">
    <property type="protein sequence ID" value="CAG9793195.1"/>
    <property type="molecule type" value="Genomic_DNA"/>
</dbReference>
<feature type="domain" description="Kinesin motor" evidence="17">
    <location>
        <begin position="13"/>
        <end position="353"/>
    </location>
</feature>
<dbReference type="GO" id="GO:0008017">
    <property type="term" value="F:microtubule binding"/>
    <property type="evidence" value="ECO:0007669"/>
    <property type="project" value="InterPro"/>
</dbReference>
<name>A0A9N9RB49_9NEOP</name>
<dbReference type="SUPFAM" id="SSF52540">
    <property type="entry name" value="P-loop containing nucleoside triphosphate hydrolases"/>
    <property type="match status" value="1"/>
</dbReference>
<keyword evidence="6 14" id="KW-0547">Nucleotide-binding</keyword>
<dbReference type="InterPro" id="IPR047149">
    <property type="entry name" value="KIF11-like"/>
</dbReference>
<comment type="similarity">
    <text evidence="13">Belongs to the TRAFAC class myosin-kinesin ATPase superfamily. Kinesin family. KIN-5/BimC subfamily.</text>
</comment>
<evidence type="ECO:0000256" key="13">
    <source>
        <dbReference type="ARBA" id="ARBA00034704"/>
    </source>
</evidence>
<dbReference type="GO" id="GO:0005524">
    <property type="term" value="F:ATP binding"/>
    <property type="evidence" value="ECO:0007669"/>
    <property type="project" value="UniProtKB-UniRule"/>
</dbReference>
<evidence type="ECO:0000256" key="7">
    <source>
        <dbReference type="ARBA" id="ARBA00022776"/>
    </source>
</evidence>
<dbReference type="Gene3D" id="3.40.850.10">
    <property type="entry name" value="Kinesin motor domain"/>
    <property type="match status" value="1"/>
</dbReference>
<evidence type="ECO:0000256" key="4">
    <source>
        <dbReference type="ARBA" id="ARBA00022618"/>
    </source>
</evidence>
<keyword evidence="9 15" id="KW-0175">Coiled coil</keyword>
<protein>
    <recommendedName>
        <fullName evidence="17">Kinesin motor domain-containing protein</fullName>
    </recommendedName>
</protein>
<keyword evidence="19" id="KW-1185">Reference proteome</keyword>
<feature type="coiled-coil region" evidence="15">
    <location>
        <begin position="925"/>
        <end position="1057"/>
    </location>
</feature>
<keyword evidence="2" id="KW-0963">Cytoplasm</keyword>
<keyword evidence="8 14" id="KW-0067">ATP-binding</keyword>
<evidence type="ECO:0000256" key="16">
    <source>
        <dbReference type="SAM" id="MobiDB-lite"/>
    </source>
</evidence>
<evidence type="ECO:0000313" key="18">
    <source>
        <dbReference type="EMBL" id="CAG9793195.1"/>
    </source>
</evidence>
<dbReference type="GO" id="GO:0072686">
    <property type="term" value="C:mitotic spindle"/>
    <property type="evidence" value="ECO:0007669"/>
    <property type="project" value="TreeGrafter"/>
</dbReference>
<gene>
    <name evidence="18" type="ORF">DIATSA_LOCUS10656</name>
</gene>
<dbReference type="GO" id="GO:0000922">
    <property type="term" value="C:spindle pole"/>
    <property type="evidence" value="ECO:0007669"/>
    <property type="project" value="UniProtKB-SubCell"/>
</dbReference>
<dbReference type="FunFam" id="3.40.850.10:FF:000035">
    <property type="entry name" value="Kinesin-like protein KIF11"/>
    <property type="match status" value="1"/>
</dbReference>
<dbReference type="InterPro" id="IPR027417">
    <property type="entry name" value="P-loop_NTPase"/>
</dbReference>
<dbReference type="GO" id="GO:0005876">
    <property type="term" value="C:spindle microtubule"/>
    <property type="evidence" value="ECO:0007669"/>
    <property type="project" value="TreeGrafter"/>
</dbReference>
<accession>A0A9N9RB49</accession>
<keyword evidence="5" id="KW-0493">Microtubule</keyword>
<feature type="coiled-coil region" evidence="15">
    <location>
        <begin position="362"/>
        <end position="440"/>
    </location>
</feature>
<feature type="compositionally biased region" description="Polar residues" evidence="16">
    <location>
        <begin position="1275"/>
        <end position="1293"/>
    </location>
</feature>
<dbReference type="GO" id="GO:0051231">
    <property type="term" value="P:spindle elongation"/>
    <property type="evidence" value="ECO:0007669"/>
    <property type="project" value="TreeGrafter"/>
</dbReference>
<dbReference type="PROSITE" id="PS00411">
    <property type="entry name" value="KINESIN_MOTOR_1"/>
    <property type="match status" value="1"/>
</dbReference>
<keyword evidence="11" id="KW-0206">Cytoskeleton</keyword>
<dbReference type="InterPro" id="IPR047241">
    <property type="entry name" value="KIF11-like_kin_motor_dom"/>
</dbReference>
<dbReference type="Proteomes" id="UP001153714">
    <property type="component" value="Chromosome 5"/>
</dbReference>
<evidence type="ECO:0000256" key="1">
    <source>
        <dbReference type="ARBA" id="ARBA00004647"/>
    </source>
</evidence>
<dbReference type="PRINTS" id="PR00380">
    <property type="entry name" value="KINESINHEAVY"/>
</dbReference>
<dbReference type="GO" id="GO:0007018">
    <property type="term" value="P:microtubule-based movement"/>
    <property type="evidence" value="ECO:0007669"/>
    <property type="project" value="InterPro"/>
</dbReference>
<dbReference type="SMART" id="SM00129">
    <property type="entry name" value="KISc"/>
    <property type="match status" value="1"/>
</dbReference>
<reference evidence="18" key="2">
    <citation type="submission" date="2022-10" db="EMBL/GenBank/DDBJ databases">
        <authorList>
            <consortium name="ENA_rothamsted_submissions"/>
            <consortium name="culmorum"/>
            <person name="King R."/>
        </authorList>
    </citation>
    <scope>NUCLEOTIDE SEQUENCE</scope>
</reference>
<dbReference type="InterPro" id="IPR019821">
    <property type="entry name" value="Kinesin_motor_CS"/>
</dbReference>
<keyword evidence="4" id="KW-0132">Cell division</keyword>
<dbReference type="GO" id="GO:0051301">
    <property type="term" value="P:cell division"/>
    <property type="evidence" value="ECO:0007669"/>
    <property type="project" value="UniProtKB-KW"/>
</dbReference>
<dbReference type="Pfam" id="PF13931">
    <property type="entry name" value="Microtub_bind"/>
    <property type="match status" value="1"/>
</dbReference>
<dbReference type="PANTHER" id="PTHR47970">
    <property type="entry name" value="KINESIN-LIKE PROTEIN KIF11"/>
    <property type="match status" value="1"/>
</dbReference>
<dbReference type="GO" id="GO:0005634">
    <property type="term" value="C:nucleus"/>
    <property type="evidence" value="ECO:0007669"/>
    <property type="project" value="TreeGrafter"/>
</dbReference>
<feature type="compositionally biased region" description="Basic and acidic residues" evidence="16">
    <location>
        <begin position="1311"/>
        <end position="1329"/>
    </location>
</feature>
<keyword evidence="12" id="KW-0131">Cell cycle</keyword>
<dbReference type="OrthoDB" id="3176171at2759"/>
<evidence type="ECO:0000256" key="5">
    <source>
        <dbReference type="ARBA" id="ARBA00022701"/>
    </source>
</evidence>
<evidence type="ECO:0000256" key="3">
    <source>
        <dbReference type="ARBA" id="ARBA00022553"/>
    </source>
</evidence>
<sequence>MTSEKGRKDKNQNIQVFVRLRPLNQRERDIKSLGVVEVVNNKEVVVRQSQQTSHTKKFTFDRAFPPHAKQVEVYQEVVSPLIEEVLAGYNCTVFAYGQTGTGKTHTMVGENTGDETTWQNDPLAGIIPRALSQLFDELRISNTEYTVRVSYLELYNEELFDLLSSSEDNSKLRIYEDVTRKGSNIVNGLEEITVYNKNEVYKIMAQGQERKRVASTLMNAQSSRSHTVFTIVVHMKENSPEGEELVKIGKLNLVDLAGSENISKAGSDNPAKRERARECVNINQSLLTLGRVITALVERHPHIPYRESKLTRILQESLGGRTKTSIIATISPGHKDLEETMSTLEYAHRAKNIQNKPEVNQKMTKKAILKEFAEEIDKLKRDLQAARDKNGVYLASDTFAEMTLKEEEQRKEIQELLLKKRAMEEERDRMENVFSDLNHKLQATGSELDSTRAQLHNTKAKLIDTSNLLRTKNMECEEQKYLVAHQQQTEEKLGAQARQLVNAADTASAHATALHDTIARRRSIESANLEVTKTFRRESGAQRTMISSCVQNFTDTLLETLDSLRSAIDHIVEWSKSFGLKVNPAKTNAMIVGSSRLTSKLDWHLLPKINFDGTDIPYSVSVKNLGIIFDSSLSWGPQLQYVSRKLYASAASLRRLRNFLPTATKLALAQSLLLPILDYADVCYLDLTEDQLNKLERLQNFCIRFIFGLRKYDHISQFRTQLKWLPIRLRRNAHILSLLYNILFNPLYPRYLKERFNPLYCCTSFSLRSSENLKLETPLHTTTFYDGSFTVQAVRLWNALPTSIRRAQSLNIFKELMKSLSNATHDKVNGVVVEHRTEFDASLCAYSEAISTALDASIKALTCSLQRVKETVERKDVDNFVREWYTCMFARVMSLSGVQSRMMETARHEEARVRDAARQHAHARTERARTHAQRAAARLHQIEEEKTEIQNRLTKQRCEIEKERETTENRLRLWAEEERRLLEERLARHIATEKQVLEERLNEKMKQIEDEQKLLEDRITRHIEWQQQQLQSCNEELEMANKDLEEYETMMKETSAHFTKYDKEFEEGSTAVSTELEVLPRSVTDITEHGRITILHAIQDALLNAQQEANELIVGSTTTRQQLTSTTHRLLDDIVGCNKQALDQIYSCLECNNAVTIEELSHLSGSITSLICSCNDHSRSQNTFAVTLQQHARGLNTAVGEAVEEHERLENKYLNDEYRMYSPTGSTPARVQYKYPRVLAATSPHERILARYRQTRQHDISDVVVIESDGETVPGSESESSSENLTFITPSPPANITTTPLICKSTSETDIYVRRKQQDKEITGKENPDRSLSNRKRSKLPAPSSHKKPLVERNGTVN</sequence>
<keyword evidence="3" id="KW-0597">Phosphoprotein</keyword>
<dbReference type="InterPro" id="IPR001752">
    <property type="entry name" value="Kinesin_motor_dom"/>
</dbReference>
<dbReference type="InterPro" id="IPR036961">
    <property type="entry name" value="Kinesin_motor_dom_sf"/>
</dbReference>
<keyword evidence="10 14" id="KW-0505">Motor protein</keyword>
<evidence type="ECO:0000256" key="10">
    <source>
        <dbReference type="ARBA" id="ARBA00023175"/>
    </source>
</evidence>
<dbReference type="InterPro" id="IPR025901">
    <property type="entry name" value="Kinesin-assoc_MT-bd_dom"/>
</dbReference>
<feature type="region of interest" description="Disordered" evidence="16">
    <location>
        <begin position="1309"/>
        <end position="1358"/>
    </location>
</feature>